<protein>
    <recommendedName>
        <fullName evidence="1">Integrase catalytic domain-containing protein</fullName>
    </recommendedName>
</protein>
<proteinExistence type="predicted"/>
<accession>A0AAE1GB62</accession>
<comment type="caution">
    <text evidence="2">The sequence shown here is derived from an EMBL/GenBank/DDBJ whole genome shotgun (WGS) entry which is preliminary data.</text>
</comment>
<dbReference type="InterPro" id="IPR012337">
    <property type="entry name" value="RNaseH-like_sf"/>
</dbReference>
<dbReference type="PANTHER" id="PTHR37984">
    <property type="entry name" value="PROTEIN CBG26694"/>
    <property type="match status" value="1"/>
</dbReference>
<dbReference type="InterPro" id="IPR036397">
    <property type="entry name" value="RNaseH_sf"/>
</dbReference>
<dbReference type="SUPFAM" id="SSF53098">
    <property type="entry name" value="Ribonuclease H-like"/>
    <property type="match status" value="1"/>
</dbReference>
<dbReference type="InterPro" id="IPR001584">
    <property type="entry name" value="Integrase_cat-core"/>
</dbReference>
<dbReference type="Pfam" id="PF00665">
    <property type="entry name" value="rve"/>
    <property type="match status" value="1"/>
</dbReference>
<feature type="domain" description="Integrase catalytic" evidence="1">
    <location>
        <begin position="17"/>
        <end position="176"/>
    </location>
</feature>
<evidence type="ECO:0000313" key="2">
    <source>
        <dbReference type="EMBL" id="KAK3889440.1"/>
    </source>
</evidence>
<dbReference type="AlphaFoldDB" id="A0AAE1GB62"/>
<keyword evidence="3" id="KW-1185">Reference proteome</keyword>
<dbReference type="PANTHER" id="PTHR37984:SF15">
    <property type="entry name" value="INTEGRASE CATALYTIC DOMAIN-CONTAINING PROTEIN"/>
    <property type="match status" value="1"/>
</dbReference>
<dbReference type="GO" id="GO:0015074">
    <property type="term" value="P:DNA integration"/>
    <property type="evidence" value="ECO:0007669"/>
    <property type="project" value="InterPro"/>
</dbReference>
<dbReference type="Proteomes" id="UP001286313">
    <property type="component" value="Unassembled WGS sequence"/>
</dbReference>
<evidence type="ECO:0000313" key="3">
    <source>
        <dbReference type="Proteomes" id="UP001286313"/>
    </source>
</evidence>
<dbReference type="FunFam" id="3.30.420.10:FF:000032">
    <property type="entry name" value="Retrovirus-related Pol polyprotein from transposon 297-like Protein"/>
    <property type="match status" value="1"/>
</dbReference>
<dbReference type="EMBL" id="JAWQEG010000486">
    <property type="protein sequence ID" value="KAK3889440.1"/>
    <property type="molecule type" value="Genomic_DNA"/>
</dbReference>
<gene>
    <name evidence="2" type="ORF">Pcinc_006576</name>
</gene>
<dbReference type="GO" id="GO:0003676">
    <property type="term" value="F:nucleic acid binding"/>
    <property type="evidence" value="ECO:0007669"/>
    <property type="project" value="InterPro"/>
</dbReference>
<evidence type="ECO:0000259" key="1">
    <source>
        <dbReference type="PROSITE" id="PS50994"/>
    </source>
</evidence>
<reference evidence="2" key="1">
    <citation type="submission" date="2023-10" db="EMBL/GenBank/DDBJ databases">
        <title>Genome assemblies of two species of porcelain crab, Petrolisthes cinctipes and Petrolisthes manimaculis (Anomura: Porcellanidae).</title>
        <authorList>
            <person name="Angst P."/>
        </authorList>
    </citation>
    <scope>NUCLEOTIDE SEQUENCE</scope>
    <source>
        <strain evidence="2">PB745_01</strain>
        <tissue evidence="2">Gill</tissue>
    </source>
</reference>
<dbReference type="Gene3D" id="3.30.420.10">
    <property type="entry name" value="Ribonuclease H-like superfamily/Ribonuclease H"/>
    <property type="match status" value="1"/>
</dbReference>
<name>A0AAE1GB62_PETCI</name>
<sequence>MSPRGRVKLVPLQTLPIITEPFSRVAIDLVGPLSPPSSEGHRYILTLIDFATGFPEALPLKSIDTISVAEALITIFSRVGIPREILSDQGTQFTPQLMQEIHKLLGVKPMFTTPYHPRSNGRIERLHSTLKAGLRKLCSDKPTEWHRYLIPTMFALREIPSDRTGFSAFEMLYGRKIPRLLASEQYYSSTLMVSFPIAYASRKLLDRETRRRDPTLVKGRAREASCT</sequence>
<dbReference type="InterPro" id="IPR050951">
    <property type="entry name" value="Retrovirus_Pol_polyprotein"/>
</dbReference>
<organism evidence="2 3">
    <name type="scientific">Petrolisthes cinctipes</name>
    <name type="common">Flat porcelain crab</name>
    <dbReference type="NCBI Taxonomy" id="88211"/>
    <lineage>
        <taxon>Eukaryota</taxon>
        <taxon>Metazoa</taxon>
        <taxon>Ecdysozoa</taxon>
        <taxon>Arthropoda</taxon>
        <taxon>Crustacea</taxon>
        <taxon>Multicrustacea</taxon>
        <taxon>Malacostraca</taxon>
        <taxon>Eumalacostraca</taxon>
        <taxon>Eucarida</taxon>
        <taxon>Decapoda</taxon>
        <taxon>Pleocyemata</taxon>
        <taxon>Anomura</taxon>
        <taxon>Galatheoidea</taxon>
        <taxon>Porcellanidae</taxon>
        <taxon>Petrolisthes</taxon>
    </lineage>
</organism>
<dbReference type="PROSITE" id="PS50994">
    <property type="entry name" value="INTEGRASE"/>
    <property type="match status" value="1"/>
</dbReference>